<reference evidence="13 14" key="1">
    <citation type="submission" date="2014-07" db="EMBL/GenBank/DDBJ databases">
        <authorList>
            <person name="McCorrison J."/>
            <person name="Sanka R."/>
            <person name="Torralba M."/>
            <person name="Gillis M."/>
            <person name="Haft D.H."/>
            <person name="Methe B."/>
            <person name="Sutton G."/>
            <person name="Nelson K.E."/>
        </authorList>
    </citation>
    <scope>NUCLEOTIDE SEQUENCE [LARGE SCALE GENOMIC DNA]</scope>
    <source>
        <strain evidence="13 14">DNF00314</strain>
    </source>
</reference>
<keyword evidence="6 11" id="KW-0548">Nucleotidyltransferase</keyword>
<dbReference type="HAMAP" id="MF_00059">
    <property type="entry name" value="RNApol_bact_RpoA"/>
    <property type="match status" value="1"/>
</dbReference>
<dbReference type="EMBL" id="JRNT01000042">
    <property type="protein sequence ID" value="KGF46371.1"/>
    <property type="molecule type" value="Genomic_DNA"/>
</dbReference>
<dbReference type="SMART" id="SM00662">
    <property type="entry name" value="RPOLD"/>
    <property type="match status" value="1"/>
</dbReference>
<evidence type="ECO:0000256" key="3">
    <source>
        <dbReference type="ARBA" id="ARBA00015972"/>
    </source>
</evidence>
<evidence type="ECO:0000256" key="6">
    <source>
        <dbReference type="ARBA" id="ARBA00022695"/>
    </source>
</evidence>
<name>A0A096AII5_9FIRM</name>
<dbReference type="SUPFAM" id="SSF55257">
    <property type="entry name" value="RBP11-like subunits of RNA polymerase"/>
    <property type="match status" value="1"/>
</dbReference>
<dbReference type="InterPro" id="IPR011260">
    <property type="entry name" value="RNAP_asu_C"/>
</dbReference>
<evidence type="ECO:0000256" key="4">
    <source>
        <dbReference type="ARBA" id="ARBA00022478"/>
    </source>
</evidence>
<comment type="domain">
    <text evidence="11">The N-terminal domain is essential for RNAP assembly and basal transcription, whereas the C-terminal domain is involved in interaction with transcriptional regulators and with upstream promoter elements.</text>
</comment>
<dbReference type="GO" id="GO:0005737">
    <property type="term" value="C:cytoplasm"/>
    <property type="evidence" value="ECO:0007669"/>
    <property type="project" value="UniProtKB-ARBA"/>
</dbReference>
<evidence type="ECO:0000259" key="12">
    <source>
        <dbReference type="SMART" id="SM00662"/>
    </source>
</evidence>
<organism evidence="13 14">
    <name type="scientific">Veillonella montpellierensis DNF00314</name>
    <dbReference type="NCBI Taxonomy" id="1401067"/>
    <lineage>
        <taxon>Bacteria</taxon>
        <taxon>Bacillati</taxon>
        <taxon>Bacillota</taxon>
        <taxon>Negativicutes</taxon>
        <taxon>Veillonellales</taxon>
        <taxon>Veillonellaceae</taxon>
        <taxon>Veillonella</taxon>
    </lineage>
</organism>
<dbReference type="AlphaFoldDB" id="A0A096AII5"/>
<protein>
    <recommendedName>
        <fullName evidence="3 11">DNA-directed RNA polymerase subunit alpha</fullName>
        <shortName evidence="11">RNAP subunit alpha</shortName>
        <ecNumber evidence="2 11">2.7.7.6</ecNumber>
    </recommendedName>
    <alternativeName>
        <fullName evidence="9 11">RNA polymerase subunit alpha</fullName>
    </alternativeName>
    <alternativeName>
        <fullName evidence="8 11">Transcriptase subunit alpha</fullName>
    </alternativeName>
</protein>
<evidence type="ECO:0000256" key="2">
    <source>
        <dbReference type="ARBA" id="ARBA00012418"/>
    </source>
</evidence>
<dbReference type="Proteomes" id="UP000029628">
    <property type="component" value="Unassembled WGS sequence"/>
</dbReference>
<dbReference type="InterPro" id="IPR011773">
    <property type="entry name" value="DNA-dir_RpoA"/>
</dbReference>
<feature type="domain" description="DNA-directed RNA polymerase RpoA/D/Rpb3-type" evidence="12">
    <location>
        <begin position="20"/>
        <end position="231"/>
    </location>
</feature>
<dbReference type="InterPro" id="IPR036643">
    <property type="entry name" value="RNApol_insert_sf"/>
</dbReference>
<dbReference type="Pfam" id="PF01193">
    <property type="entry name" value="RNA_pol_L"/>
    <property type="match status" value="1"/>
</dbReference>
<dbReference type="InterPro" id="IPR036603">
    <property type="entry name" value="RBP11-like"/>
</dbReference>
<evidence type="ECO:0000256" key="9">
    <source>
        <dbReference type="ARBA" id="ARBA00033070"/>
    </source>
</evidence>
<evidence type="ECO:0000256" key="5">
    <source>
        <dbReference type="ARBA" id="ARBA00022679"/>
    </source>
</evidence>
<dbReference type="NCBIfam" id="NF003513">
    <property type="entry name" value="PRK05182.1-2"/>
    <property type="match status" value="1"/>
</dbReference>
<dbReference type="FunFam" id="2.170.120.12:FF:000001">
    <property type="entry name" value="DNA-directed RNA polymerase subunit alpha"/>
    <property type="match status" value="1"/>
</dbReference>
<keyword evidence="4 11" id="KW-0240">DNA-directed RNA polymerase</keyword>
<dbReference type="EC" id="2.7.7.6" evidence="2 11"/>
<dbReference type="eggNOG" id="COG0202">
    <property type="taxonomic scope" value="Bacteria"/>
</dbReference>
<accession>A0A096AII5</accession>
<dbReference type="NCBIfam" id="NF003519">
    <property type="entry name" value="PRK05182.2-5"/>
    <property type="match status" value="1"/>
</dbReference>
<dbReference type="RefSeq" id="WP_028257995.1">
    <property type="nucleotide sequence ID" value="NZ_JRNT01000042.1"/>
</dbReference>
<feature type="region of interest" description="Alpha N-terminal domain (alpha-NTD)" evidence="11">
    <location>
        <begin position="1"/>
        <end position="249"/>
    </location>
</feature>
<dbReference type="GO" id="GO:0003899">
    <property type="term" value="F:DNA-directed RNA polymerase activity"/>
    <property type="evidence" value="ECO:0007669"/>
    <property type="project" value="UniProtKB-UniRule"/>
</dbReference>
<proteinExistence type="inferred from homology"/>
<evidence type="ECO:0000313" key="14">
    <source>
        <dbReference type="Proteomes" id="UP000029628"/>
    </source>
</evidence>
<comment type="similarity">
    <text evidence="1 11">Belongs to the RNA polymerase alpha chain family.</text>
</comment>
<dbReference type="SUPFAM" id="SSF56553">
    <property type="entry name" value="Insert subdomain of RNA polymerase alpha subunit"/>
    <property type="match status" value="1"/>
</dbReference>
<gene>
    <name evidence="11" type="primary">rpoA</name>
    <name evidence="13" type="ORF">HMPREF0872_08520</name>
</gene>
<evidence type="ECO:0000256" key="11">
    <source>
        <dbReference type="HAMAP-Rule" id="MF_00059"/>
    </source>
</evidence>
<evidence type="ECO:0000256" key="10">
    <source>
        <dbReference type="ARBA" id="ARBA00048552"/>
    </source>
</evidence>
<dbReference type="GO" id="GO:0000428">
    <property type="term" value="C:DNA-directed RNA polymerase complex"/>
    <property type="evidence" value="ECO:0007669"/>
    <property type="project" value="UniProtKB-KW"/>
</dbReference>
<dbReference type="CDD" id="cd06928">
    <property type="entry name" value="RNAP_alpha_NTD"/>
    <property type="match status" value="1"/>
</dbReference>
<dbReference type="InterPro" id="IPR011262">
    <property type="entry name" value="DNA-dir_RNA_pol_insert"/>
</dbReference>
<evidence type="ECO:0000256" key="7">
    <source>
        <dbReference type="ARBA" id="ARBA00023163"/>
    </source>
</evidence>
<dbReference type="GO" id="GO:0003677">
    <property type="term" value="F:DNA binding"/>
    <property type="evidence" value="ECO:0007669"/>
    <property type="project" value="UniProtKB-UniRule"/>
</dbReference>
<keyword evidence="5 11" id="KW-0808">Transferase</keyword>
<keyword evidence="7 11" id="KW-0804">Transcription</keyword>
<dbReference type="Gene3D" id="2.170.120.12">
    <property type="entry name" value="DNA-directed RNA polymerase, insert domain"/>
    <property type="match status" value="1"/>
</dbReference>
<dbReference type="GO" id="GO:0006351">
    <property type="term" value="P:DNA-templated transcription"/>
    <property type="evidence" value="ECO:0007669"/>
    <property type="project" value="UniProtKB-UniRule"/>
</dbReference>
<evidence type="ECO:0000256" key="1">
    <source>
        <dbReference type="ARBA" id="ARBA00007123"/>
    </source>
</evidence>
<evidence type="ECO:0000313" key="13">
    <source>
        <dbReference type="EMBL" id="KGF46371.1"/>
    </source>
</evidence>
<comment type="catalytic activity">
    <reaction evidence="10 11">
        <text>RNA(n) + a ribonucleoside 5'-triphosphate = RNA(n+1) + diphosphate</text>
        <dbReference type="Rhea" id="RHEA:21248"/>
        <dbReference type="Rhea" id="RHEA-COMP:14527"/>
        <dbReference type="Rhea" id="RHEA-COMP:17342"/>
        <dbReference type="ChEBI" id="CHEBI:33019"/>
        <dbReference type="ChEBI" id="CHEBI:61557"/>
        <dbReference type="ChEBI" id="CHEBI:140395"/>
        <dbReference type="EC" id="2.7.7.6"/>
    </reaction>
</comment>
<dbReference type="Gene3D" id="3.30.1360.10">
    <property type="entry name" value="RNA polymerase, RBP11-like subunit"/>
    <property type="match status" value="1"/>
</dbReference>
<dbReference type="Pfam" id="PF03118">
    <property type="entry name" value="RNA_pol_A_CTD"/>
    <property type="match status" value="1"/>
</dbReference>
<dbReference type="InterPro" id="IPR011263">
    <property type="entry name" value="DNA-dir_RNA_pol_RpoA/D/Rpb3"/>
</dbReference>
<dbReference type="Pfam" id="PF01000">
    <property type="entry name" value="RNA_pol_A_bac"/>
    <property type="match status" value="1"/>
</dbReference>
<comment type="caution">
    <text evidence="13">The sequence shown here is derived from an EMBL/GenBank/DDBJ whole genome shotgun (WGS) entry which is preliminary data.</text>
</comment>
<dbReference type="GO" id="GO:0046983">
    <property type="term" value="F:protein dimerization activity"/>
    <property type="evidence" value="ECO:0007669"/>
    <property type="project" value="InterPro"/>
</dbReference>
<keyword evidence="14" id="KW-1185">Reference proteome</keyword>
<dbReference type="SUPFAM" id="SSF47789">
    <property type="entry name" value="C-terminal domain of RNA polymerase alpha subunit"/>
    <property type="match status" value="1"/>
</dbReference>
<comment type="subunit">
    <text evidence="11">Homodimer. The RNAP catalytic core consists of 2 alpha, 1 beta, 1 beta' and 1 omega subunit. When a sigma factor is associated with the core the holoenzyme is formed, which can initiate transcription.</text>
</comment>
<dbReference type="NCBIfam" id="TIGR02027">
    <property type="entry name" value="rpoA"/>
    <property type="match status" value="1"/>
</dbReference>
<feature type="region of interest" description="Alpha C-terminal domain (alpha-CTD)" evidence="11">
    <location>
        <begin position="260"/>
        <end position="331"/>
    </location>
</feature>
<comment type="function">
    <text evidence="11">DNA-dependent RNA polymerase catalyzes the transcription of DNA into RNA using the four ribonucleoside triphosphates as substrates.</text>
</comment>
<sequence length="331" mass="36343">MSEEKKLKIEKVDIGDGGRYGKFVCEPLDRGYGITLGNSLRRILLSSLDGAAITSIKIDGVLHEFSTIPGIREDVTDMILNLKQLCFKLDDNVELPLDVHIDFKKDGVLTAGDLSQQFPSDIEILNPELVIATMDETAHLVMDVCIERGKGYVPSTKNKKEDDMIGCIPIDSIFSPILRAKYEVSDVRVGNEMDFDKLTLEVWTDGSITAADAVAKSAAIMIGYLNNFTRLANSVDTLAVGDEYTGVIETPTDEPEQEDDGPAKISIDDLELSVRAYNCLKRAGINTIADLLDKTIDDLGKVRNLGKKSIDEIVEKLQNHPGGFALKHKGE</sequence>
<evidence type="ECO:0000256" key="8">
    <source>
        <dbReference type="ARBA" id="ARBA00032524"/>
    </source>
</evidence>
<dbReference type="Gene3D" id="1.10.150.20">
    <property type="entry name" value="5' to 3' exonuclease, C-terminal subdomain"/>
    <property type="match status" value="1"/>
</dbReference>